<feature type="compositionally biased region" description="Basic and acidic residues" evidence="1">
    <location>
        <begin position="593"/>
        <end position="605"/>
    </location>
</feature>
<dbReference type="AlphaFoldDB" id="A0A9P9YE02"/>
<evidence type="ECO:0000313" key="2">
    <source>
        <dbReference type="EMBL" id="KAI8035216.1"/>
    </source>
</evidence>
<feature type="region of interest" description="Disordered" evidence="1">
    <location>
        <begin position="340"/>
        <end position="359"/>
    </location>
</feature>
<keyword evidence="3" id="KW-1185">Reference proteome</keyword>
<feature type="compositionally biased region" description="Basic residues" evidence="1">
    <location>
        <begin position="581"/>
        <end position="592"/>
    </location>
</feature>
<feature type="region of interest" description="Disordered" evidence="1">
    <location>
        <begin position="423"/>
        <end position="525"/>
    </location>
</feature>
<comment type="caution">
    <text evidence="2">The sequence shown here is derived from an EMBL/GenBank/DDBJ whole genome shotgun (WGS) entry which is preliminary data.</text>
</comment>
<feature type="compositionally biased region" description="Basic and acidic residues" evidence="1">
    <location>
        <begin position="640"/>
        <end position="649"/>
    </location>
</feature>
<feature type="region of interest" description="Disordered" evidence="1">
    <location>
        <begin position="540"/>
        <end position="649"/>
    </location>
</feature>
<feature type="compositionally biased region" description="Basic and acidic residues" evidence="1">
    <location>
        <begin position="820"/>
        <end position="832"/>
    </location>
</feature>
<proteinExistence type="predicted"/>
<accession>A0A9P9YE02</accession>
<protein>
    <submittedName>
        <fullName evidence="2">Uncharacterized protein</fullName>
    </submittedName>
</protein>
<sequence length="921" mass="100823">MKPDQLNRLIKVNSRMQPWFLRNTSELYESAIRTYYERGYSSHNRYARLRTENVGPLRRIKKAEPEPSPADIYPRSHILQADHAAHSNSGQLLQTMMQASRRRSMSFTAARPYAAHGQSSAARRSGGSSSCSSARSSGGSSSYRTEIPAGLRRSRAKIRRRKQLKEQEEKEEQEQEQKQEERDMGVMFSARSMSMPAPLPLPSAAGGSGLGSGWGCGATMRTMPPSRQHHMVAMAKSSLAKPVQIPRGDGDNLMPVDAALKRRISVLSHLEAEGGGGRSRARTELGHLMGTGNIATNGSSINGDRFPSELRFRFQTLGDRIKQFEYIQFADGAVDTQAFNRSQRCPSGSGSGSTRRRVENVPRPLEVGQQPRHLSFNNILNANFRQRSRSLEHPDQLLEAIVPRPVTPICPLGFGGAARGSSLDSSSHTSFWPSSSTVTLSSTSGGYTVSETAPGAKSRSVKGCTAGETLGSSAVNSEPCRATSGASSKGTSQATSEAASGGSHSGSQSGSLSGSYSGQDEPSRATLAPVRRLQLQQRIVDTAPKVDDPTVAVKENAGEKVTGRVKEKEMEEEKEKEKVKVKVKGQVKKRKPLEKPLEKPQDKPRVTKVTTNQVSRSSRRAFFQTSEDPYLPAGNPPKKTPPDQKQKHVDRISMAAHLKGANQLLVASASQVSAYKRAFRTQQQMLKAEILHQQAQHLQQFRKNKPAEIAASSKETTRLQSHRGSIPTTNRSTTKRPIVKRIAASTSGGKAPAMNGGVSKPGARTKAPSVAKPEAKGYELGAKGHNGLPVKSAAAPVSTPSAAAAKRTAQPALKMGNKTTKMERFQELRMQQEEEEEWGEVGQRNGEREWKRQPQQQQQKCGELCRRWQRSSSTRVTRRDADEPLPQLQLQSPSASLSTSQSQSAQQRRQFHLNPPWRPSY</sequence>
<gene>
    <name evidence="2" type="ORF">M5D96_012027</name>
</gene>
<feature type="compositionally biased region" description="Polar residues" evidence="1">
    <location>
        <begin position="718"/>
        <end position="732"/>
    </location>
</feature>
<feature type="compositionally biased region" description="Polar residues" evidence="1">
    <location>
        <begin position="484"/>
        <end position="498"/>
    </location>
</feature>
<feature type="compositionally biased region" description="Low complexity" evidence="1">
    <location>
        <begin position="119"/>
        <end position="142"/>
    </location>
</feature>
<name>A0A9P9YE02_9MUSC</name>
<evidence type="ECO:0000313" key="3">
    <source>
        <dbReference type="Proteomes" id="UP001059596"/>
    </source>
</evidence>
<feature type="compositionally biased region" description="Basic and acidic residues" evidence="1">
    <location>
        <begin position="556"/>
        <end position="580"/>
    </location>
</feature>
<organism evidence="2 3">
    <name type="scientific">Drosophila gunungcola</name>
    <name type="common">fruit fly</name>
    <dbReference type="NCBI Taxonomy" id="103775"/>
    <lineage>
        <taxon>Eukaryota</taxon>
        <taxon>Metazoa</taxon>
        <taxon>Ecdysozoa</taxon>
        <taxon>Arthropoda</taxon>
        <taxon>Hexapoda</taxon>
        <taxon>Insecta</taxon>
        <taxon>Pterygota</taxon>
        <taxon>Neoptera</taxon>
        <taxon>Endopterygota</taxon>
        <taxon>Diptera</taxon>
        <taxon>Brachycera</taxon>
        <taxon>Muscomorpha</taxon>
        <taxon>Ephydroidea</taxon>
        <taxon>Drosophilidae</taxon>
        <taxon>Drosophila</taxon>
        <taxon>Sophophora</taxon>
    </lineage>
</organism>
<feature type="compositionally biased region" description="Low complexity" evidence="1">
    <location>
        <begin position="789"/>
        <end position="806"/>
    </location>
</feature>
<dbReference type="EMBL" id="JAMKOV010000044">
    <property type="protein sequence ID" value="KAI8035216.1"/>
    <property type="molecule type" value="Genomic_DNA"/>
</dbReference>
<feature type="compositionally biased region" description="Low complexity" evidence="1">
    <location>
        <begin position="884"/>
        <end position="907"/>
    </location>
</feature>
<reference evidence="2" key="1">
    <citation type="journal article" date="2023" name="Genome Biol. Evol.">
        <title>Long-read-based Genome Assembly of Drosophila gunungcola Reveals Fewer Chemosensory Genes in Flower-breeding Species.</title>
        <authorList>
            <person name="Negi A."/>
            <person name="Liao B.Y."/>
            <person name="Yeh S.D."/>
        </authorList>
    </citation>
    <scope>NUCLEOTIDE SEQUENCE</scope>
    <source>
        <strain evidence="2">Sukarami</strain>
    </source>
</reference>
<feature type="compositionally biased region" description="Basic residues" evidence="1">
    <location>
        <begin position="152"/>
        <end position="163"/>
    </location>
</feature>
<feature type="compositionally biased region" description="Low complexity" evidence="1">
    <location>
        <begin position="500"/>
        <end position="518"/>
    </location>
</feature>
<feature type="region of interest" description="Disordered" evidence="1">
    <location>
        <begin position="710"/>
        <end position="921"/>
    </location>
</feature>
<dbReference type="Proteomes" id="UP001059596">
    <property type="component" value="Unassembled WGS sequence"/>
</dbReference>
<evidence type="ECO:0000256" key="1">
    <source>
        <dbReference type="SAM" id="MobiDB-lite"/>
    </source>
</evidence>
<feature type="region of interest" description="Disordered" evidence="1">
    <location>
        <begin position="116"/>
        <end position="183"/>
    </location>
</feature>
<feature type="compositionally biased region" description="Low complexity" evidence="1">
    <location>
        <begin position="425"/>
        <end position="450"/>
    </location>
</feature>